<proteinExistence type="predicted"/>
<keyword evidence="2" id="KW-1185">Reference proteome</keyword>
<evidence type="ECO:0000313" key="2">
    <source>
        <dbReference type="Proteomes" id="UP001347796"/>
    </source>
</evidence>
<accession>A0AAN8K6Q9</accession>
<gene>
    <name evidence="1" type="ORF">SNE40_002846</name>
</gene>
<dbReference type="Proteomes" id="UP001347796">
    <property type="component" value="Unassembled WGS sequence"/>
</dbReference>
<name>A0AAN8K6Q9_PATCE</name>
<dbReference type="PANTHER" id="PTHR46601:SF1">
    <property type="entry name" value="ADF-H DOMAIN-CONTAINING PROTEIN"/>
    <property type="match status" value="1"/>
</dbReference>
<organism evidence="1 2">
    <name type="scientific">Patella caerulea</name>
    <name type="common">Rayed Mediterranean limpet</name>
    <dbReference type="NCBI Taxonomy" id="87958"/>
    <lineage>
        <taxon>Eukaryota</taxon>
        <taxon>Metazoa</taxon>
        <taxon>Spiralia</taxon>
        <taxon>Lophotrochozoa</taxon>
        <taxon>Mollusca</taxon>
        <taxon>Gastropoda</taxon>
        <taxon>Patellogastropoda</taxon>
        <taxon>Patelloidea</taxon>
        <taxon>Patellidae</taxon>
        <taxon>Patella</taxon>
    </lineage>
</organism>
<dbReference type="AlphaFoldDB" id="A0AAN8K6Q9"/>
<reference evidence="1 2" key="1">
    <citation type="submission" date="2024-01" db="EMBL/GenBank/DDBJ databases">
        <title>The genome of the rayed Mediterranean limpet Patella caerulea (Linnaeus, 1758).</title>
        <authorList>
            <person name="Anh-Thu Weber A."/>
            <person name="Halstead-Nussloch G."/>
        </authorList>
    </citation>
    <scope>NUCLEOTIDE SEQUENCE [LARGE SCALE GENOMIC DNA]</scope>
    <source>
        <strain evidence="1">AATW-2023a</strain>
        <tissue evidence="1">Whole specimen</tissue>
    </source>
</reference>
<protein>
    <submittedName>
        <fullName evidence="1">Uncharacterized protein</fullName>
    </submittedName>
</protein>
<comment type="caution">
    <text evidence="1">The sequence shown here is derived from an EMBL/GenBank/DDBJ whole genome shotgun (WGS) entry which is preliminary data.</text>
</comment>
<dbReference type="EMBL" id="JAZGQO010000002">
    <property type="protein sequence ID" value="KAK6191101.1"/>
    <property type="molecule type" value="Genomic_DNA"/>
</dbReference>
<sequence length="188" mass="21516">MVEACRKVDLNDLMKLGVCSIDNESWMMGYYKSAALRPLACRSFAALRPKWCVLAGASDTHSVCVCKYHQNPKLMVEACLKVDLNDLMKLGVCSIDNESCMMGYYKKCSGRNGIVMYLNQCEELSEIEDNGYKQWISTDRTKLMSITEPKEDFIDNLATQIVKLTRHSYVAKSQSYYMKKIKNYYETG</sequence>
<evidence type="ECO:0000313" key="1">
    <source>
        <dbReference type="EMBL" id="KAK6191101.1"/>
    </source>
</evidence>
<dbReference type="PANTHER" id="PTHR46601">
    <property type="entry name" value="ULP_PROTEASE DOMAIN-CONTAINING PROTEIN"/>
    <property type="match status" value="1"/>
</dbReference>